<feature type="compositionally biased region" description="Basic and acidic residues" evidence="3">
    <location>
        <begin position="15"/>
        <end position="32"/>
    </location>
</feature>
<dbReference type="InterPro" id="IPR011856">
    <property type="entry name" value="tRNA_endonuc-like_dom_sf"/>
</dbReference>
<comment type="similarity">
    <text evidence="1 2">Belongs to the UPF0102 family.</text>
</comment>
<dbReference type="OrthoDB" id="9794876at2"/>
<dbReference type="HAMAP" id="MF_00048">
    <property type="entry name" value="UPF0102"/>
    <property type="match status" value="1"/>
</dbReference>
<dbReference type="GO" id="GO:0003676">
    <property type="term" value="F:nucleic acid binding"/>
    <property type="evidence" value="ECO:0007669"/>
    <property type="project" value="InterPro"/>
</dbReference>
<dbReference type="NCBIfam" id="NF009154">
    <property type="entry name" value="PRK12497.3-3"/>
    <property type="match status" value="1"/>
</dbReference>
<evidence type="ECO:0000313" key="4">
    <source>
        <dbReference type="EMBL" id="RNL48446.1"/>
    </source>
</evidence>
<evidence type="ECO:0000256" key="3">
    <source>
        <dbReference type="SAM" id="MobiDB-lite"/>
    </source>
</evidence>
<dbReference type="NCBIfam" id="NF009150">
    <property type="entry name" value="PRK12497.1-3"/>
    <property type="match status" value="1"/>
</dbReference>
<evidence type="ECO:0000256" key="1">
    <source>
        <dbReference type="ARBA" id="ARBA00006738"/>
    </source>
</evidence>
<gene>
    <name evidence="4" type="ORF">DMP08_02230</name>
</gene>
<dbReference type="PANTHER" id="PTHR34039">
    <property type="entry name" value="UPF0102 PROTEIN YRAN"/>
    <property type="match status" value="1"/>
</dbReference>
<dbReference type="RefSeq" id="WP_123191364.1">
    <property type="nucleotide sequence ID" value="NZ_QICD01000002.1"/>
</dbReference>
<evidence type="ECO:0000256" key="2">
    <source>
        <dbReference type="HAMAP-Rule" id="MF_00048"/>
    </source>
</evidence>
<dbReference type="AlphaFoldDB" id="A0A3N0BJH6"/>
<keyword evidence="5" id="KW-1185">Reference proteome</keyword>
<organism evidence="4 5">
    <name type="scientific">Paraeggerthella hongkongensis</name>
    <dbReference type="NCBI Taxonomy" id="230658"/>
    <lineage>
        <taxon>Bacteria</taxon>
        <taxon>Bacillati</taxon>
        <taxon>Actinomycetota</taxon>
        <taxon>Coriobacteriia</taxon>
        <taxon>Eggerthellales</taxon>
        <taxon>Eggerthellaceae</taxon>
        <taxon>Paraeggerthella</taxon>
    </lineage>
</organism>
<dbReference type="SUPFAM" id="SSF52980">
    <property type="entry name" value="Restriction endonuclease-like"/>
    <property type="match status" value="1"/>
</dbReference>
<dbReference type="Gene3D" id="3.40.1350.10">
    <property type="match status" value="1"/>
</dbReference>
<dbReference type="InterPro" id="IPR003509">
    <property type="entry name" value="UPF0102_YraN-like"/>
</dbReference>
<proteinExistence type="inferred from homology"/>
<dbReference type="EMBL" id="QICD01000002">
    <property type="protein sequence ID" value="RNL48446.1"/>
    <property type="molecule type" value="Genomic_DNA"/>
</dbReference>
<name>A0A3N0BJH6_9ACTN</name>
<dbReference type="InterPro" id="IPR011335">
    <property type="entry name" value="Restrct_endonuc-II-like"/>
</dbReference>
<dbReference type="CDD" id="cd20736">
    <property type="entry name" value="PoNe_Nuclease"/>
    <property type="match status" value="1"/>
</dbReference>
<sequence>MEDRAGVTERAVASARDEGARREDRSGDDRGRKQGRGRKKGSDGASSADSHNIELGKRGEDAAARFLYRRGYEIVERNWTCSAGEADIIARDEEWVVFVEVKTRSSCEKGFPSEAVDPEKRKRYENIAALFLRDYDVVDVPVRFDVVSIVLVAPDRAMIRHHINAYSS</sequence>
<feature type="region of interest" description="Disordered" evidence="3">
    <location>
        <begin position="1"/>
        <end position="54"/>
    </location>
</feature>
<evidence type="ECO:0000313" key="5">
    <source>
        <dbReference type="Proteomes" id="UP000278632"/>
    </source>
</evidence>
<comment type="caution">
    <text evidence="4">The sequence shown here is derived from an EMBL/GenBank/DDBJ whole genome shotgun (WGS) entry which is preliminary data.</text>
</comment>
<reference evidence="5" key="1">
    <citation type="submission" date="2018-05" db="EMBL/GenBank/DDBJ databases">
        <title>Genome Sequencing of selected type strains of the family Eggerthellaceae.</title>
        <authorList>
            <person name="Danylec N."/>
            <person name="Stoll D.A."/>
            <person name="Doetsch A."/>
            <person name="Huch M."/>
        </authorList>
    </citation>
    <scope>NUCLEOTIDE SEQUENCE [LARGE SCALE GENOMIC DNA]</scope>
    <source>
        <strain evidence="5">DSM 16106</strain>
    </source>
</reference>
<dbReference type="Proteomes" id="UP000278632">
    <property type="component" value="Unassembled WGS sequence"/>
</dbReference>
<accession>A0A3N0BJH6</accession>
<dbReference type="Pfam" id="PF02021">
    <property type="entry name" value="UPF0102"/>
    <property type="match status" value="1"/>
</dbReference>
<dbReference type="PANTHER" id="PTHR34039:SF1">
    <property type="entry name" value="UPF0102 PROTEIN YRAN"/>
    <property type="match status" value="1"/>
</dbReference>
<protein>
    <recommendedName>
        <fullName evidence="2">UPF0102 protein DMP08_02230</fullName>
    </recommendedName>
</protein>